<name>A0A194XRL8_MOLSC</name>
<dbReference type="KEGG" id="psco:LY89DRAFT_680927"/>
<dbReference type="AlphaFoldDB" id="A0A194XRL8"/>
<organism evidence="2 3">
    <name type="scientific">Mollisia scopiformis</name>
    <name type="common">Conifer needle endophyte fungus</name>
    <name type="synonym">Phialocephala scopiformis</name>
    <dbReference type="NCBI Taxonomy" id="149040"/>
    <lineage>
        <taxon>Eukaryota</taxon>
        <taxon>Fungi</taxon>
        <taxon>Dikarya</taxon>
        <taxon>Ascomycota</taxon>
        <taxon>Pezizomycotina</taxon>
        <taxon>Leotiomycetes</taxon>
        <taxon>Helotiales</taxon>
        <taxon>Mollisiaceae</taxon>
        <taxon>Mollisia</taxon>
    </lineage>
</organism>
<dbReference type="InParanoid" id="A0A194XRL8"/>
<feature type="transmembrane region" description="Helical" evidence="1">
    <location>
        <begin position="15"/>
        <end position="35"/>
    </location>
</feature>
<keyword evidence="1" id="KW-0812">Transmembrane</keyword>
<evidence type="ECO:0000313" key="2">
    <source>
        <dbReference type="EMBL" id="KUJ22838.1"/>
    </source>
</evidence>
<evidence type="ECO:0000313" key="3">
    <source>
        <dbReference type="Proteomes" id="UP000070700"/>
    </source>
</evidence>
<keyword evidence="3" id="KW-1185">Reference proteome</keyword>
<dbReference type="Proteomes" id="UP000070700">
    <property type="component" value="Unassembled WGS sequence"/>
</dbReference>
<evidence type="ECO:0000256" key="1">
    <source>
        <dbReference type="SAM" id="Phobius"/>
    </source>
</evidence>
<dbReference type="EMBL" id="KQ947406">
    <property type="protein sequence ID" value="KUJ22838.1"/>
    <property type="molecule type" value="Genomic_DNA"/>
</dbReference>
<protein>
    <submittedName>
        <fullName evidence="2">Uncharacterized protein</fullName>
    </submittedName>
</protein>
<keyword evidence="1" id="KW-1133">Transmembrane helix</keyword>
<dbReference type="RefSeq" id="XP_018077193.1">
    <property type="nucleotide sequence ID" value="XM_018214172.1"/>
</dbReference>
<sequence length="66" mass="7509">MLSASNTYFGFPVQIISFPLLCTLKGVCVVVLSRVRLCIPQPRRRTPAEILKMTGYYVFVFGLRKL</sequence>
<accession>A0A194XRL8</accession>
<proteinExistence type="predicted"/>
<keyword evidence="1" id="KW-0472">Membrane</keyword>
<reference evidence="2 3" key="1">
    <citation type="submission" date="2015-10" db="EMBL/GenBank/DDBJ databases">
        <title>Full genome of DAOMC 229536 Phialocephala scopiformis, a fungal endophyte of spruce producing the potent anti-insectan compound rugulosin.</title>
        <authorList>
            <consortium name="DOE Joint Genome Institute"/>
            <person name="Walker A.K."/>
            <person name="Frasz S.L."/>
            <person name="Seifert K.A."/>
            <person name="Miller J.D."/>
            <person name="Mondo S.J."/>
            <person name="Labutti K."/>
            <person name="Lipzen A."/>
            <person name="Dockter R."/>
            <person name="Kennedy M."/>
            <person name="Grigoriev I.V."/>
            <person name="Spatafora J.W."/>
        </authorList>
    </citation>
    <scope>NUCLEOTIDE SEQUENCE [LARGE SCALE GENOMIC DNA]</scope>
    <source>
        <strain evidence="2 3">CBS 120377</strain>
    </source>
</reference>
<dbReference type="GeneID" id="28823898"/>
<gene>
    <name evidence="2" type="ORF">LY89DRAFT_680927</name>
</gene>